<comment type="caution">
    <text evidence="1">The sequence shown here is derived from an EMBL/GenBank/DDBJ whole genome shotgun (WGS) entry which is preliminary data.</text>
</comment>
<gene>
    <name evidence="1" type="ORF">WAE96_20745</name>
</gene>
<dbReference type="PANTHER" id="PTHR38834:SF3">
    <property type="entry name" value="SOLUTE-BINDING PROTEIN FAMILY 3_N-TERMINAL DOMAIN-CONTAINING PROTEIN"/>
    <property type="match status" value="1"/>
</dbReference>
<dbReference type="SUPFAM" id="SSF53850">
    <property type="entry name" value="Periplasmic binding protein-like II"/>
    <property type="match status" value="1"/>
</dbReference>
<evidence type="ECO:0000313" key="2">
    <source>
        <dbReference type="Proteomes" id="UP001382455"/>
    </source>
</evidence>
<dbReference type="Gene3D" id="3.40.190.10">
    <property type="entry name" value="Periplasmic binding protein-like II"/>
    <property type="match status" value="2"/>
</dbReference>
<keyword evidence="2" id="KW-1185">Reference proteome</keyword>
<reference evidence="1 2" key="1">
    <citation type="submission" date="2023-12" db="EMBL/GenBank/DDBJ databases">
        <title>Friends and Foes: Symbiotic and Algicidal bacterial influence on Karenia brevis blooms.</title>
        <authorList>
            <person name="Fei C."/>
            <person name="Mohamed A.R."/>
            <person name="Booker A."/>
            <person name="Arshad M."/>
            <person name="Klass S."/>
            <person name="Ahn S."/>
            <person name="Gilbert P.M."/>
            <person name="Heil C.A."/>
            <person name="Martinez J.M."/>
            <person name="Amin S.A."/>
        </authorList>
    </citation>
    <scope>NUCLEOTIDE SEQUENCE [LARGE SCALE GENOMIC DNA]</scope>
    <source>
        <strain evidence="1 2">CE15</strain>
    </source>
</reference>
<dbReference type="Proteomes" id="UP001382455">
    <property type="component" value="Unassembled WGS sequence"/>
</dbReference>
<name>A0ABU8EYT3_9GAMM</name>
<dbReference type="EMBL" id="JBAWKS010000002">
    <property type="protein sequence ID" value="MEI4552119.1"/>
    <property type="molecule type" value="Genomic_DNA"/>
</dbReference>
<proteinExistence type="predicted"/>
<dbReference type="RefSeq" id="WP_336436957.1">
    <property type="nucleotide sequence ID" value="NZ_JBAWKS010000002.1"/>
</dbReference>
<sequence>MVNRLAALYVLLCLMPISAFGKLTVFTENLSGFQYYNEHGKFVGPNFDKVHRALSAANIDYELNVLGWSLAYNGVLRDPNACIFSLARLPMREPHFKWVAKLSHFTAYFYALPEKQIQLESILAAKEYKTAVIENNFSHHYLTQHGFKLGAQLLVIENVDRLFHIMKQRKHVLDLIVLNEKQYKTQREIDKTTPELSKVFKFKQEATSLYFACNTKISDDMITKLKAGFEAVN</sequence>
<accession>A0ABU8EYT3</accession>
<organism evidence="1 2">
    <name type="scientific">Pseudoalteromonas spongiae</name>
    <dbReference type="NCBI Taxonomy" id="298657"/>
    <lineage>
        <taxon>Bacteria</taxon>
        <taxon>Pseudomonadati</taxon>
        <taxon>Pseudomonadota</taxon>
        <taxon>Gammaproteobacteria</taxon>
        <taxon>Alteromonadales</taxon>
        <taxon>Pseudoalteromonadaceae</taxon>
        <taxon>Pseudoalteromonas</taxon>
    </lineage>
</organism>
<dbReference type="PANTHER" id="PTHR38834">
    <property type="entry name" value="PERIPLASMIC SUBSTRATE BINDING PROTEIN FAMILY 3"/>
    <property type="match status" value="1"/>
</dbReference>
<protein>
    <submittedName>
        <fullName evidence="1">Amino acid ABC transporter substrate-binding protein</fullName>
    </submittedName>
</protein>
<evidence type="ECO:0000313" key="1">
    <source>
        <dbReference type="EMBL" id="MEI4552119.1"/>
    </source>
</evidence>